<reference evidence="14" key="1">
    <citation type="submission" date="2023-07" db="EMBL/GenBank/DDBJ databases">
        <title>Chromosome-level Genome Assembly of Striped Snakehead (Channa striata).</title>
        <authorList>
            <person name="Liu H."/>
        </authorList>
    </citation>
    <scope>NUCLEOTIDE SEQUENCE</scope>
    <source>
        <strain evidence="14">Gz</strain>
        <tissue evidence="14">Muscle</tissue>
    </source>
</reference>
<feature type="compositionally biased region" description="Basic and acidic residues" evidence="11">
    <location>
        <begin position="33"/>
        <end position="46"/>
    </location>
</feature>
<evidence type="ECO:0000256" key="7">
    <source>
        <dbReference type="ARBA" id="ARBA00022833"/>
    </source>
</evidence>
<comment type="caution">
    <text evidence="14">The sequence shown here is derived from an EMBL/GenBank/DDBJ whole genome shotgun (WGS) entry which is preliminary data.</text>
</comment>
<evidence type="ECO:0000256" key="8">
    <source>
        <dbReference type="ARBA" id="ARBA00022845"/>
    </source>
</evidence>
<dbReference type="PANTHER" id="PTHR21213">
    <property type="entry name" value="GEO09665P1-RELATED"/>
    <property type="match status" value="1"/>
</dbReference>
<dbReference type="GO" id="GO:0005634">
    <property type="term" value="C:nucleus"/>
    <property type="evidence" value="ECO:0007669"/>
    <property type="project" value="UniProtKB-SubCell"/>
</dbReference>
<evidence type="ECO:0000256" key="2">
    <source>
        <dbReference type="ARBA" id="ARBA00004496"/>
    </source>
</evidence>
<evidence type="ECO:0000256" key="3">
    <source>
        <dbReference type="ARBA" id="ARBA00022490"/>
    </source>
</evidence>
<evidence type="ECO:0000313" key="15">
    <source>
        <dbReference type="Proteomes" id="UP001187415"/>
    </source>
</evidence>
<proteinExistence type="predicted"/>
<sequence length="127" mass="14265">MHLPRLHSFYTGVASVMARGHQKFQSQQKNAKKQAEIKKSKGHDQKAAAKAALVYTCTVCRTQMPDPKTFKQHFESKHPKSPMPPELGNPVDCIRTDGLRQSAVAWYADIAAISQYPDFPCTVSRHE</sequence>
<keyword evidence="7" id="KW-0862">Zinc</keyword>
<organism evidence="14 15">
    <name type="scientific">Channa striata</name>
    <name type="common">Snakehead murrel</name>
    <name type="synonym">Ophicephalus striatus</name>
    <dbReference type="NCBI Taxonomy" id="64152"/>
    <lineage>
        <taxon>Eukaryota</taxon>
        <taxon>Metazoa</taxon>
        <taxon>Chordata</taxon>
        <taxon>Craniata</taxon>
        <taxon>Vertebrata</taxon>
        <taxon>Euteleostomi</taxon>
        <taxon>Actinopterygii</taxon>
        <taxon>Neopterygii</taxon>
        <taxon>Teleostei</taxon>
        <taxon>Neoteleostei</taxon>
        <taxon>Acanthomorphata</taxon>
        <taxon>Anabantaria</taxon>
        <taxon>Anabantiformes</taxon>
        <taxon>Channoidei</taxon>
        <taxon>Channidae</taxon>
        <taxon>Channa</taxon>
    </lineage>
</organism>
<evidence type="ECO:0000256" key="1">
    <source>
        <dbReference type="ARBA" id="ARBA00004123"/>
    </source>
</evidence>
<evidence type="ECO:0000256" key="10">
    <source>
        <dbReference type="ARBA" id="ARBA00069147"/>
    </source>
</evidence>
<evidence type="ECO:0000259" key="13">
    <source>
        <dbReference type="Pfam" id="PF12874"/>
    </source>
</evidence>
<dbReference type="InterPro" id="IPR026939">
    <property type="entry name" value="ZNF706/At2g23090_sf"/>
</dbReference>
<dbReference type="GO" id="GO:0008270">
    <property type="term" value="F:zinc ion binding"/>
    <property type="evidence" value="ECO:0007669"/>
    <property type="project" value="UniProtKB-KW"/>
</dbReference>
<keyword evidence="5" id="KW-0479">Metal-binding</keyword>
<dbReference type="Pfam" id="PF12874">
    <property type="entry name" value="zf-met"/>
    <property type="match status" value="1"/>
</dbReference>
<comment type="subcellular location">
    <subcellularLocation>
        <location evidence="2">Cytoplasm</location>
    </subcellularLocation>
    <subcellularLocation>
        <location evidence="1">Nucleus</location>
    </subcellularLocation>
</comment>
<dbReference type="AlphaFoldDB" id="A0AA88MW21"/>
<keyword evidence="6" id="KW-0863">Zinc-finger</keyword>
<feature type="region of interest" description="Disordered" evidence="11">
    <location>
        <begin position="23"/>
        <end position="46"/>
    </location>
</feature>
<feature type="region of interest" description="Disordered" evidence="11">
    <location>
        <begin position="71"/>
        <end position="93"/>
    </location>
</feature>
<dbReference type="InterPro" id="IPR007513">
    <property type="entry name" value="SERF-like_N"/>
</dbReference>
<dbReference type="Proteomes" id="UP001187415">
    <property type="component" value="Unassembled WGS sequence"/>
</dbReference>
<gene>
    <name evidence="14" type="ORF">Q5P01_010776</name>
</gene>
<feature type="domain" description="Small EDRK-rich factor-like N-terminal" evidence="12">
    <location>
        <begin position="17"/>
        <end position="53"/>
    </location>
</feature>
<dbReference type="EMBL" id="JAUPFM010000008">
    <property type="protein sequence ID" value="KAK2844117.1"/>
    <property type="molecule type" value="Genomic_DNA"/>
</dbReference>
<keyword evidence="4" id="KW-0678">Repressor</keyword>
<feature type="domain" description="C2H2-type" evidence="13">
    <location>
        <begin position="55"/>
        <end position="77"/>
    </location>
</feature>
<evidence type="ECO:0000256" key="4">
    <source>
        <dbReference type="ARBA" id="ARBA00022491"/>
    </source>
</evidence>
<evidence type="ECO:0000256" key="11">
    <source>
        <dbReference type="SAM" id="MobiDB-lite"/>
    </source>
</evidence>
<keyword evidence="15" id="KW-1185">Reference proteome</keyword>
<protein>
    <recommendedName>
        <fullName evidence="10">Zinc finger protein 706</fullName>
    </recommendedName>
</protein>
<evidence type="ECO:0000313" key="14">
    <source>
        <dbReference type="EMBL" id="KAK2844117.1"/>
    </source>
</evidence>
<dbReference type="PANTHER" id="PTHR21213:SF32">
    <property type="entry name" value="HSPC038 PROTEIN"/>
    <property type="match status" value="1"/>
</dbReference>
<dbReference type="GO" id="GO:0006417">
    <property type="term" value="P:regulation of translation"/>
    <property type="evidence" value="ECO:0007669"/>
    <property type="project" value="UniProtKB-KW"/>
</dbReference>
<keyword evidence="9" id="KW-0539">Nucleus</keyword>
<dbReference type="GO" id="GO:0005737">
    <property type="term" value="C:cytoplasm"/>
    <property type="evidence" value="ECO:0007669"/>
    <property type="project" value="UniProtKB-SubCell"/>
</dbReference>
<accession>A0AA88MW21</accession>
<evidence type="ECO:0000256" key="6">
    <source>
        <dbReference type="ARBA" id="ARBA00022771"/>
    </source>
</evidence>
<dbReference type="Pfam" id="PF04419">
    <property type="entry name" value="SERF-like_N"/>
    <property type="match status" value="1"/>
</dbReference>
<evidence type="ECO:0000259" key="12">
    <source>
        <dbReference type="Pfam" id="PF04419"/>
    </source>
</evidence>
<evidence type="ECO:0000256" key="5">
    <source>
        <dbReference type="ARBA" id="ARBA00022723"/>
    </source>
</evidence>
<dbReference type="InterPro" id="IPR045230">
    <property type="entry name" value="MBS1/2-like"/>
</dbReference>
<keyword evidence="3" id="KW-0963">Cytoplasm</keyword>
<keyword evidence="8" id="KW-0810">Translation regulation</keyword>
<evidence type="ECO:0000256" key="9">
    <source>
        <dbReference type="ARBA" id="ARBA00023242"/>
    </source>
</evidence>
<dbReference type="SUPFAM" id="SSF118359">
    <property type="entry name" value="Expressed protein At2g23090/F21P24.15"/>
    <property type="match status" value="1"/>
</dbReference>
<dbReference type="FunFam" id="4.10.1050.10:FF:000001">
    <property type="entry name" value="Zinc finger protein 706"/>
    <property type="match status" value="1"/>
</dbReference>
<name>A0AA88MW21_CHASR</name>
<dbReference type="Gene3D" id="4.10.1050.10">
    <property type="entry name" value="At2g23090-like"/>
    <property type="match status" value="1"/>
</dbReference>
<dbReference type="InterPro" id="IPR013087">
    <property type="entry name" value="Znf_C2H2_type"/>
</dbReference>